<evidence type="ECO:0000256" key="1">
    <source>
        <dbReference type="SAM" id="Phobius"/>
    </source>
</evidence>
<keyword evidence="1" id="KW-0472">Membrane</keyword>
<protein>
    <submittedName>
        <fullName evidence="4">Uncharacterized protein</fullName>
    </submittedName>
</protein>
<keyword evidence="3" id="KW-1185">Reference proteome</keyword>
<accession>A0A914Z2Z3</accession>
<organism evidence="3 4">
    <name type="scientific">Panagrolaimus superbus</name>
    <dbReference type="NCBI Taxonomy" id="310955"/>
    <lineage>
        <taxon>Eukaryota</taxon>
        <taxon>Metazoa</taxon>
        <taxon>Ecdysozoa</taxon>
        <taxon>Nematoda</taxon>
        <taxon>Chromadorea</taxon>
        <taxon>Rhabditida</taxon>
        <taxon>Tylenchina</taxon>
        <taxon>Panagrolaimomorpha</taxon>
        <taxon>Panagrolaimoidea</taxon>
        <taxon>Panagrolaimidae</taxon>
        <taxon>Panagrolaimus</taxon>
    </lineage>
</organism>
<dbReference type="AlphaFoldDB" id="A0A914Z2Z3"/>
<dbReference type="WBParaSite" id="PSU_v2.g643.t1">
    <property type="protein sequence ID" value="PSU_v2.g643.t1"/>
    <property type="gene ID" value="PSU_v2.g643"/>
</dbReference>
<dbReference type="Proteomes" id="UP000887577">
    <property type="component" value="Unplaced"/>
</dbReference>
<feature type="signal peptide" evidence="2">
    <location>
        <begin position="1"/>
        <end position="18"/>
    </location>
</feature>
<feature type="chain" id="PRO_5037042284" evidence="2">
    <location>
        <begin position="19"/>
        <end position="235"/>
    </location>
</feature>
<feature type="transmembrane region" description="Helical" evidence="1">
    <location>
        <begin position="215"/>
        <end position="234"/>
    </location>
</feature>
<keyword evidence="1" id="KW-0812">Transmembrane</keyword>
<sequence>MFAANILLLFITVKSVTVDSFSIKELSADAYSSQVAVQIGKDVRLKTGTNIRDVDLILTNGFLEVEMDFKNCMGKSHFCYNSTDKMDQLNDICFPGYCAFFVEGVRGYDEYWKESFDRIKSIDDYTLVNRQKSYFSCKSNIVRMQYWKTLYCEKPFYSCASLIDKENKTRIYVNEISPSCSIKIKNAQIYNRSMANSSMLSSTPPPTAEASTDPWYLWLILGIIIVGIICTLIAV</sequence>
<evidence type="ECO:0000313" key="3">
    <source>
        <dbReference type="Proteomes" id="UP000887577"/>
    </source>
</evidence>
<keyword evidence="2" id="KW-0732">Signal</keyword>
<keyword evidence="1" id="KW-1133">Transmembrane helix</keyword>
<name>A0A914Z2Z3_9BILA</name>
<evidence type="ECO:0000256" key="2">
    <source>
        <dbReference type="SAM" id="SignalP"/>
    </source>
</evidence>
<reference evidence="4" key="1">
    <citation type="submission" date="2022-11" db="UniProtKB">
        <authorList>
            <consortium name="WormBaseParasite"/>
        </authorList>
    </citation>
    <scope>IDENTIFICATION</scope>
</reference>
<evidence type="ECO:0000313" key="4">
    <source>
        <dbReference type="WBParaSite" id="PSU_v2.g643.t1"/>
    </source>
</evidence>
<proteinExistence type="predicted"/>